<name>A0A6J5NW20_9CAUD</name>
<evidence type="ECO:0000313" key="1">
    <source>
        <dbReference type="EMBL" id="CAB4161265.1"/>
    </source>
</evidence>
<accession>A0A6J5NW20</accession>
<protein>
    <submittedName>
        <fullName evidence="1">Uncharacterized protein</fullName>
    </submittedName>
</protein>
<gene>
    <name evidence="1" type="ORF">UFOVP764_41</name>
</gene>
<dbReference type="EMBL" id="LR796711">
    <property type="protein sequence ID" value="CAB4161265.1"/>
    <property type="molecule type" value="Genomic_DNA"/>
</dbReference>
<sequence>MMNLSLVNSEVTYLLDAISLQESALVAQYERTPAPGPAETASIQRQLDMGRYLALALMHARVDHQVCVDH</sequence>
<organism evidence="1">
    <name type="scientific">uncultured Caudovirales phage</name>
    <dbReference type="NCBI Taxonomy" id="2100421"/>
    <lineage>
        <taxon>Viruses</taxon>
        <taxon>Duplodnaviria</taxon>
        <taxon>Heunggongvirae</taxon>
        <taxon>Uroviricota</taxon>
        <taxon>Caudoviricetes</taxon>
        <taxon>Peduoviridae</taxon>
        <taxon>Maltschvirus</taxon>
        <taxon>Maltschvirus maltsch</taxon>
    </lineage>
</organism>
<proteinExistence type="predicted"/>
<reference evidence="1" key="1">
    <citation type="submission" date="2020-04" db="EMBL/GenBank/DDBJ databases">
        <authorList>
            <person name="Chiriac C."/>
            <person name="Salcher M."/>
            <person name="Ghai R."/>
            <person name="Kavagutti S V."/>
        </authorList>
    </citation>
    <scope>NUCLEOTIDE SEQUENCE</scope>
</reference>